<dbReference type="PANTHER" id="PTHR23252:SF24">
    <property type="entry name" value="TRANSMEMBRANE PROTEIN 145"/>
    <property type="match status" value="1"/>
</dbReference>
<protein>
    <submittedName>
        <fullName evidence="3">Uncharacterized protein</fullName>
    </submittedName>
</protein>
<keyword evidence="1" id="KW-0472">Membrane</keyword>
<feature type="transmembrane region" description="Helical" evidence="1">
    <location>
        <begin position="364"/>
        <end position="385"/>
    </location>
</feature>
<feature type="transmembrane region" description="Helical" evidence="1">
    <location>
        <begin position="335"/>
        <end position="352"/>
    </location>
</feature>
<evidence type="ECO:0000313" key="4">
    <source>
        <dbReference type="Proteomes" id="UP000195521"/>
    </source>
</evidence>
<dbReference type="RefSeq" id="XP_028542432.1">
    <property type="nucleotide sequence ID" value="XM_028686631.1"/>
</dbReference>
<keyword evidence="2" id="KW-0732">Signal</keyword>
<feature type="transmembrane region" description="Helical" evidence="1">
    <location>
        <begin position="270"/>
        <end position="291"/>
    </location>
</feature>
<keyword evidence="1" id="KW-0812">Transmembrane</keyword>
<gene>
    <name evidence="3" type="ORF">PGO_052530</name>
</gene>
<accession>A0A1Y1JHC9</accession>
<dbReference type="AlphaFoldDB" id="A0A1Y1JHC9"/>
<dbReference type="GeneID" id="39746555"/>
<feature type="signal peptide" evidence="2">
    <location>
        <begin position="1"/>
        <end position="22"/>
    </location>
</feature>
<proteinExistence type="predicted"/>
<feature type="chain" id="PRO_5012395094" evidence="2">
    <location>
        <begin position="23"/>
        <end position="471"/>
    </location>
</feature>
<keyword evidence="1" id="KW-1133">Transmembrane helix</keyword>
<dbReference type="InterPro" id="IPR047831">
    <property type="entry name" value="GPR180/TMEM145"/>
</dbReference>
<comment type="caution">
    <text evidence="3">The sequence shown here is derived from an EMBL/GenBank/DDBJ whole genome shotgun (WGS) entry which is preliminary data.</text>
</comment>
<feature type="transmembrane region" description="Helical" evidence="1">
    <location>
        <begin position="231"/>
        <end position="250"/>
    </location>
</feature>
<dbReference type="OrthoDB" id="9975959at2759"/>
<dbReference type="EMBL" id="BDQF01000006">
    <property type="protein sequence ID" value="GAW79843.1"/>
    <property type="molecule type" value="Genomic_DNA"/>
</dbReference>
<evidence type="ECO:0000256" key="1">
    <source>
        <dbReference type="SAM" id="Phobius"/>
    </source>
</evidence>
<sequence length="471" mass="55736">MESRKRFLTILFFLLYVASWDGSLHPGEDRSLDEILTKVYEENYVHKNKNIRSGTMWMVAIQYAREIKTFVTNCFKSITRSKYFYASGKVIYGMKDDRDFSIFSHFCYSNSRRSKEKGVVILTSLFIPKTKFLISNQTEEEMYNNVHKKDGNTCEDLEKKSLFVHTFNATSAGYLDNSYFIYEKDIDDNLRDTKLNFALLNCGQEIKNAYKIEFRNNDNFLRNHFSCEDQGLIEIHILLVMILGVLSLVYKKKEETLRQANNALKESLHVAVLFFFFSNLLYLIHLFVYAFNGSGFTILKVLSQIFESIYDCFIVSIIFYVMCCTHDKNKRREDTFRNSLVYSMFKFTYVLFEVQNQQDLNLYASLSSVVALPFVAYRFFIAVLIYNNCKKLMKEKTYSNEKFSVLFEAFLYNLWIMSIPMYYLLMTRASVHFTHLFVHFSNLLILIYLVHIISEKKYEELESRNPYLDME</sequence>
<evidence type="ECO:0000256" key="2">
    <source>
        <dbReference type="SAM" id="SignalP"/>
    </source>
</evidence>
<dbReference type="OMA" id="AYKIEFR"/>
<feature type="transmembrane region" description="Helical" evidence="1">
    <location>
        <begin position="436"/>
        <end position="454"/>
    </location>
</feature>
<name>A0A1Y1JHC9_PLAGO</name>
<evidence type="ECO:0000313" key="3">
    <source>
        <dbReference type="EMBL" id="GAW79843.1"/>
    </source>
</evidence>
<reference evidence="4" key="1">
    <citation type="submission" date="2017-04" db="EMBL/GenBank/DDBJ databases">
        <title>Plasmodium gonderi genome.</title>
        <authorList>
            <person name="Arisue N."/>
            <person name="Honma H."/>
            <person name="Kawai S."/>
            <person name="Tougan T."/>
            <person name="Tanabe K."/>
            <person name="Horii T."/>
        </authorList>
    </citation>
    <scope>NUCLEOTIDE SEQUENCE [LARGE SCALE GENOMIC DNA]</scope>
    <source>
        <strain evidence="4">ATCC 30045</strain>
    </source>
</reference>
<feature type="transmembrane region" description="Helical" evidence="1">
    <location>
        <begin position="303"/>
        <end position="323"/>
    </location>
</feature>
<feature type="transmembrane region" description="Helical" evidence="1">
    <location>
        <begin position="405"/>
        <end position="424"/>
    </location>
</feature>
<dbReference type="PANTHER" id="PTHR23252">
    <property type="entry name" value="INTIMAL THICKNESS RECEPTOR-RELATED"/>
    <property type="match status" value="1"/>
</dbReference>
<keyword evidence="4" id="KW-1185">Reference proteome</keyword>
<dbReference type="Proteomes" id="UP000195521">
    <property type="component" value="Unassembled WGS sequence"/>
</dbReference>
<organism evidence="3 4">
    <name type="scientific">Plasmodium gonderi</name>
    <dbReference type="NCBI Taxonomy" id="77519"/>
    <lineage>
        <taxon>Eukaryota</taxon>
        <taxon>Sar</taxon>
        <taxon>Alveolata</taxon>
        <taxon>Apicomplexa</taxon>
        <taxon>Aconoidasida</taxon>
        <taxon>Haemosporida</taxon>
        <taxon>Plasmodiidae</taxon>
        <taxon>Plasmodium</taxon>
        <taxon>Plasmodium (Plasmodium)</taxon>
    </lineage>
</organism>